<evidence type="ECO:0000256" key="5">
    <source>
        <dbReference type="ARBA" id="ARBA00022840"/>
    </source>
</evidence>
<feature type="domain" description="DNA2/NAM7 helicase helicase" evidence="6">
    <location>
        <begin position="260"/>
        <end position="600"/>
    </location>
</feature>
<keyword evidence="4 8" id="KW-0347">Helicase</keyword>
<proteinExistence type="inferred from homology"/>
<dbReference type="SUPFAM" id="SSF52540">
    <property type="entry name" value="P-loop containing nucleoside triphosphate hydrolases"/>
    <property type="match status" value="1"/>
</dbReference>
<organism evidence="8 9">
    <name type="scientific">Mobiluncus porci</name>
    <dbReference type="NCBI Taxonomy" id="2652278"/>
    <lineage>
        <taxon>Bacteria</taxon>
        <taxon>Bacillati</taxon>
        <taxon>Actinomycetota</taxon>
        <taxon>Actinomycetes</taxon>
        <taxon>Actinomycetales</taxon>
        <taxon>Actinomycetaceae</taxon>
        <taxon>Mobiluncus</taxon>
    </lineage>
</organism>
<comment type="caution">
    <text evidence="8">The sequence shown here is derived from an EMBL/GenBank/DDBJ whole genome shotgun (WGS) entry which is preliminary data.</text>
</comment>
<dbReference type="InterPro" id="IPR027417">
    <property type="entry name" value="P-loop_NTPase"/>
</dbReference>
<evidence type="ECO:0000256" key="2">
    <source>
        <dbReference type="ARBA" id="ARBA00022741"/>
    </source>
</evidence>
<evidence type="ECO:0000313" key="8">
    <source>
        <dbReference type="EMBL" id="MST50019.1"/>
    </source>
</evidence>
<keyword evidence="3" id="KW-0378">Hydrolase</keyword>
<evidence type="ECO:0000256" key="4">
    <source>
        <dbReference type="ARBA" id="ARBA00022806"/>
    </source>
</evidence>
<evidence type="ECO:0000259" key="7">
    <source>
        <dbReference type="Pfam" id="PF13087"/>
    </source>
</evidence>
<keyword evidence="2" id="KW-0547">Nucleotide-binding</keyword>
<feature type="domain" description="DNA2/NAM7 helicase-like C-terminal" evidence="7">
    <location>
        <begin position="703"/>
        <end position="822"/>
    </location>
</feature>
<comment type="similarity">
    <text evidence="1">Belongs to the DNA2/NAM7 helicase family.</text>
</comment>
<dbReference type="AlphaFoldDB" id="A0A7K0K3K8"/>
<evidence type="ECO:0000256" key="3">
    <source>
        <dbReference type="ARBA" id="ARBA00022801"/>
    </source>
</evidence>
<evidence type="ECO:0000313" key="9">
    <source>
        <dbReference type="Proteomes" id="UP000442535"/>
    </source>
</evidence>
<dbReference type="GO" id="GO:0005524">
    <property type="term" value="F:ATP binding"/>
    <property type="evidence" value="ECO:0007669"/>
    <property type="project" value="UniProtKB-KW"/>
</dbReference>
<evidence type="ECO:0000256" key="1">
    <source>
        <dbReference type="ARBA" id="ARBA00007913"/>
    </source>
</evidence>
<evidence type="ECO:0000259" key="6">
    <source>
        <dbReference type="Pfam" id="PF13086"/>
    </source>
</evidence>
<dbReference type="InterPro" id="IPR041679">
    <property type="entry name" value="DNA2/NAM7-like_C"/>
</dbReference>
<gene>
    <name evidence="8" type="ORF">FYJ63_07190</name>
</gene>
<dbReference type="PANTHER" id="PTHR43788">
    <property type="entry name" value="DNA2/NAM7 HELICASE FAMILY MEMBER"/>
    <property type="match status" value="1"/>
</dbReference>
<protein>
    <submittedName>
        <fullName evidence="8">DNA helicase</fullName>
    </submittedName>
</protein>
<dbReference type="EMBL" id="VUMY01000012">
    <property type="protein sequence ID" value="MST50019.1"/>
    <property type="molecule type" value="Genomic_DNA"/>
</dbReference>
<accession>A0A7K0K3K8</accession>
<reference evidence="8 9" key="1">
    <citation type="submission" date="2019-08" db="EMBL/GenBank/DDBJ databases">
        <title>In-depth cultivation of the pig gut microbiome towards novel bacterial diversity and tailored functional studies.</title>
        <authorList>
            <person name="Wylensek D."/>
            <person name="Hitch T.C.A."/>
            <person name="Clavel T."/>
        </authorList>
    </citation>
    <scope>NUCLEOTIDE SEQUENCE [LARGE SCALE GENOMIC DNA]</scope>
    <source>
        <strain evidence="8 9">RF-GAM-744-WT-7</strain>
    </source>
</reference>
<dbReference type="Proteomes" id="UP000442535">
    <property type="component" value="Unassembled WGS sequence"/>
</dbReference>
<dbReference type="GO" id="GO:0016787">
    <property type="term" value="F:hydrolase activity"/>
    <property type="evidence" value="ECO:0007669"/>
    <property type="project" value="UniProtKB-KW"/>
</dbReference>
<dbReference type="GO" id="GO:0043139">
    <property type="term" value="F:5'-3' DNA helicase activity"/>
    <property type="evidence" value="ECO:0007669"/>
    <property type="project" value="TreeGrafter"/>
</dbReference>
<dbReference type="InterPro" id="IPR050534">
    <property type="entry name" value="Coronavir_polyprotein_1ab"/>
</dbReference>
<dbReference type="Pfam" id="PF13087">
    <property type="entry name" value="AAA_12"/>
    <property type="match status" value="1"/>
</dbReference>
<dbReference type="PANTHER" id="PTHR43788:SF8">
    <property type="entry name" value="DNA-BINDING PROTEIN SMUBP-2"/>
    <property type="match status" value="1"/>
</dbReference>
<dbReference type="Gene3D" id="3.40.50.300">
    <property type="entry name" value="P-loop containing nucleotide triphosphate hydrolases"/>
    <property type="match status" value="2"/>
</dbReference>
<dbReference type="InterPro" id="IPR041677">
    <property type="entry name" value="DNA2/NAM7_AAA_11"/>
</dbReference>
<keyword evidence="5" id="KW-0067">ATP-binding</keyword>
<name>A0A7K0K3K8_9ACTO</name>
<sequence>MVERLSEGDFNTKNVEILTFQELQDDDYHSLFRELLEKEKNDKTNYGIVVYLGIFRSEQVIEKLRAVFGTDPTDEEIVTGKKFTLALYFDKDLNLSDGQTFFTESGYMIQSNGIPKREEFETYEKSENEKLKQRFEDTAEDPGKFNVAFGGLLKDTGTTVEDCRVQAVKDLETDATNLHSFFLDDLDKARKLNTDNLNRYLSGGGAQYNLEARSDSPDFNPNLFQAILEPANYPLGRYPSNTKYALSLMQQVAVNLSIGYDNQQMRSVNGPPGTGKTTLLKDIFAELVVQQAYEVAKTGGGEIKGGPENAYREKATIGNLLPKVAENNIIVASLNNGAVQNIVNEIPLIKDIDEKLVEELKTADYFRVIANSKLEAERQEGEDGKKQKVPKSSPNGEEKYWGLFSLEGGRSGNVKNILANVKHVVKYLNRVYVSSPEVYKDFLKQYQEVASLRRGPSRGPVDWNLSYEELQQSNPWFDEQFRIAQSRLFIAALKVRKQFLYENRENLKKAAIITSKPGDYFEKNQQLPRIAFEWINFAVPVISSTFASFARMCKYLGENSLGHLFVDEAGQAPPQAGVGAIMRSKHVMVVGDPSQIKPVLTLDSKVLGMLCKHYGITEKYLSDSASVQTLVDSASQYGFYRESDKSSESWIGIPLWVHRRCQYPMFTISNRISYGGLMVQGNPGYGKTGWFDISGKAINKYVEEQGEFLAQKIQAMMKDNPAIADKNEKDVIYVISPFANVAVQLAKKLSNIGFTRSVGDSEKATNVGTIHTFQGKEAPIVFMVLGADNSSKGAAGWAVGEPNMMNVAATRAKKEFYVIGDKQLYLGLGPVASQTHATIQEYARDHHELIDEDVSVVIPKVVESTDAREAKEQPTETPEPKSHVIPDLNMETKLTKSVERPAPAVAAVGDDMALSWGKACTSFGGVPEEFKDTKTVNQLLKAKGYISWKGGWVPTEKGLAIGIVQSDYEGKPTCNYTKASFEAVLRILTGE</sequence>
<dbReference type="Pfam" id="PF13086">
    <property type="entry name" value="AAA_11"/>
    <property type="match status" value="1"/>
</dbReference>
<keyword evidence="9" id="KW-1185">Reference proteome</keyword>